<dbReference type="GO" id="GO:0046872">
    <property type="term" value="F:metal ion binding"/>
    <property type="evidence" value="ECO:0007669"/>
    <property type="project" value="UniProtKB-KW"/>
</dbReference>
<evidence type="ECO:0000256" key="5">
    <source>
        <dbReference type="ARBA" id="ARBA00022741"/>
    </source>
</evidence>
<dbReference type="InterPro" id="IPR005093">
    <property type="entry name" value="RNArep_beta"/>
</dbReference>
<name>A0A514D5N9_9VIRU</name>
<comment type="catalytic activity">
    <reaction evidence="8">
        <text>RNA(n) + a ribonucleoside 5'-triphosphate = RNA(n+1) + diphosphate</text>
        <dbReference type="Rhea" id="RHEA:21248"/>
        <dbReference type="Rhea" id="RHEA-COMP:14527"/>
        <dbReference type="Rhea" id="RHEA-COMP:17342"/>
        <dbReference type="ChEBI" id="CHEBI:33019"/>
        <dbReference type="ChEBI" id="CHEBI:61557"/>
        <dbReference type="ChEBI" id="CHEBI:140395"/>
        <dbReference type="EC" id="2.7.7.48"/>
    </reaction>
</comment>
<organism evidence="11">
    <name type="scientific">Leviviridae sp</name>
    <dbReference type="NCBI Taxonomy" id="2027243"/>
    <lineage>
        <taxon>Viruses</taxon>
        <taxon>Riboviria</taxon>
        <taxon>Orthornavirae</taxon>
        <taxon>Lenarviricota</taxon>
        <taxon>Leviviricetes</taxon>
        <taxon>Norzivirales</taxon>
        <taxon>Fiersviridae</taxon>
    </lineage>
</organism>
<feature type="binding site" evidence="9">
    <location>
        <position position="453"/>
    </location>
    <ligand>
        <name>Mg(2+)</name>
        <dbReference type="ChEBI" id="CHEBI:18420"/>
        <label>2</label>
    </ligand>
</feature>
<gene>
    <name evidence="11" type="ORF">H2Bulk34354_000003</name>
</gene>
<keyword evidence="5" id="KW-0547">Nucleotide-binding</keyword>
<proteinExistence type="predicted"/>
<dbReference type="SUPFAM" id="SSF56672">
    <property type="entry name" value="DNA/RNA polymerases"/>
    <property type="match status" value="1"/>
</dbReference>
<evidence type="ECO:0000256" key="9">
    <source>
        <dbReference type="PIRSR" id="PIRSR605093-1"/>
    </source>
</evidence>
<protein>
    <recommendedName>
        <fullName evidence="1">RNA-directed RNA polymerase</fullName>
        <ecNumber evidence="1">2.7.7.48</ecNumber>
    </recommendedName>
    <alternativeName>
        <fullName evidence="7">RNA replicase beta chain</fullName>
    </alternativeName>
</protein>
<evidence type="ECO:0000259" key="10">
    <source>
        <dbReference type="PROSITE" id="PS50522"/>
    </source>
</evidence>
<dbReference type="GO" id="GO:0000166">
    <property type="term" value="F:nucleotide binding"/>
    <property type="evidence" value="ECO:0007669"/>
    <property type="project" value="UniProtKB-KW"/>
</dbReference>
<feature type="binding site" evidence="9">
    <location>
        <position position="347"/>
    </location>
    <ligand>
        <name>Mg(2+)</name>
        <dbReference type="ChEBI" id="CHEBI:18420"/>
        <label>2</label>
    </ligand>
</feature>
<keyword evidence="2 11" id="KW-0696">RNA-directed RNA polymerase</keyword>
<dbReference type="Pfam" id="PF03431">
    <property type="entry name" value="RNA_replicase_B"/>
    <property type="match status" value="1"/>
</dbReference>
<evidence type="ECO:0000256" key="7">
    <source>
        <dbReference type="ARBA" id="ARBA00030248"/>
    </source>
</evidence>
<dbReference type="GO" id="GO:0003968">
    <property type="term" value="F:RNA-directed RNA polymerase activity"/>
    <property type="evidence" value="ECO:0007669"/>
    <property type="project" value="UniProtKB-KW"/>
</dbReference>
<feature type="binding site" evidence="9">
    <location>
        <position position="454"/>
    </location>
    <ligand>
        <name>Mg(2+)</name>
        <dbReference type="ChEBI" id="CHEBI:18420"/>
        <label>2</label>
    </ligand>
</feature>
<keyword evidence="3" id="KW-0808">Transferase</keyword>
<dbReference type="InterPro" id="IPR043502">
    <property type="entry name" value="DNA/RNA_pol_sf"/>
</dbReference>
<keyword evidence="6" id="KW-0693">Viral RNA replication</keyword>
<evidence type="ECO:0000256" key="3">
    <source>
        <dbReference type="ARBA" id="ARBA00022679"/>
    </source>
</evidence>
<sequence>MKNPDLTMVGKLVDALFSDIASSGLVTPVCLVGSRYLFSKGLKYEGMAFLTITLPQCSKFLEKSLELGTILHGETPPYMGKRCYYDRRPALLHSLWAQLFNEQGQLSVGASDVEAVFLLRQAFNLFKKLDGDCDTEYVDAEISAYLRIENELPHSHPETWDSVNPMWSRRTGHPLWGASPTPCLEQGELFTVEPRVSYPWSRFDQMCRRMSADLGELDAWNIRPKHGPGAVSERGHVIKHDFRVWPQKLEAHFPRDWHGRHDLSNYGDYDETEPASRMVAVPKTQKGPRLIAAEPSAHQWIQGGIQRWFEDRVRGTFLGDSIDFRRQEYSKALALEASFHNRAATVDLSAASDRVSTRLVEYVFQGNITLLNALHACRTRSILIPKSLGSGSLNDRTLLLRKFAPMGSACTFPVQTIIFTMIAHFAVAICTDDWDMSKDAFKRRAAGIRVFGDDIIVPNDSYQTLVDLLHECGLLVNQGKSFSRGMFREACGMDAYRGSDVTPGYIRKLYEPTNPEALASVVECSNNLHKVGMWHLAAELLKTVGTMTLNKLIVAGNAIGSVSVLTFMKGLAPWIKTRVSPTLHRLEAFGVGITAKVSRIEGTGEASLNQFFTDTPAIPLNEDGMPSRSDRLSYLSPKAWEHGQASNARVLVKRAWVHTYHVAREDNPERLLTLRV</sequence>
<dbReference type="EC" id="2.7.7.48" evidence="1"/>
<accession>A0A514D5N9</accession>
<keyword evidence="9" id="KW-0479">Metal-binding</keyword>
<reference evidence="11" key="1">
    <citation type="submission" date="2019-05" db="EMBL/GenBank/DDBJ databases">
        <title>Metatranscriptomic reconstruction reveals RNA viruses with the potential to shape carbon cycling in soil.</title>
        <authorList>
            <person name="Starr E.P."/>
            <person name="Nuccio E."/>
            <person name="Pett-Ridge J."/>
            <person name="Banfield J.F."/>
            <person name="Firestone M.K."/>
        </authorList>
    </citation>
    <scope>NUCLEOTIDE SEQUENCE</scope>
    <source>
        <strain evidence="11">H2_Bulk_34_354</strain>
    </source>
</reference>
<dbReference type="PROSITE" id="PS50522">
    <property type="entry name" value="RDRP_PHAGE"/>
    <property type="match status" value="1"/>
</dbReference>
<evidence type="ECO:0000256" key="2">
    <source>
        <dbReference type="ARBA" id="ARBA00022484"/>
    </source>
</evidence>
<keyword evidence="4" id="KW-0548">Nucleotidyltransferase</keyword>
<evidence type="ECO:0000256" key="6">
    <source>
        <dbReference type="ARBA" id="ARBA00022953"/>
    </source>
</evidence>
<dbReference type="GO" id="GO:0039694">
    <property type="term" value="P:viral RNA genome replication"/>
    <property type="evidence" value="ECO:0007669"/>
    <property type="project" value="InterPro"/>
</dbReference>
<dbReference type="InterPro" id="IPR007096">
    <property type="entry name" value="RNA-dir_Rpol_cat_phage"/>
</dbReference>
<feature type="domain" description="RdRp catalytic" evidence="10">
    <location>
        <begin position="332"/>
        <end position="485"/>
    </location>
</feature>
<keyword evidence="9" id="KW-0460">Magnesium</keyword>
<evidence type="ECO:0000313" key="11">
    <source>
        <dbReference type="EMBL" id="QDH88939.1"/>
    </source>
</evidence>
<dbReference type="EMBL" id="MN034485">
    <property type="protein sequence ID" value="QDH88939.1"/>
    <property type="molecule type" value="Genomic_RNA"/>
</dbReference>
<comment type="cofactor">
    <cofactor evidence="9">
        <name>Mg(2+)</name>
        <dbReference type="ChEBI" id="CHEBI:18420"/>
    </cofactor>
    <text evidence="9">Binds 2 Mg(2+) per subunit.</text>
</comment>
<evidence type="ECO:0000256" key="8">
    <source>
        <dbReference type="ARBA" id="ARBA00048744"/>
    </source>
</evidence>
<evidence type="ECO:0000256" key="4">
    <source>
        <dbReference type="ARBA" id="ARBA00022695"/>
    </source>
</evidence>
<evidence type="ECO:0000256" key="1">
    <source>
        <dbReference type="ARBA" id="ARBA00012494"/>
    </source>
</evidence>